<dbReference type="GO" id="GO:0016020">
    <property type="term" value="C:membrane"/>
    <property type="evidence" value="ECO:0007669"/>
    <property type="project" value="UniProtKB-SubCell"/>
</dbReference>
<organism evidence="14 15">
    <name type="scientific">Trichonephila clavata</name>
    <name type="common">Joro spider</name>
    <name type="synonym">Nephila clavata</name>
    <dbReference type="NCBI Taxonomy" id="2740835"/>
    <lineage>
        <taxon>Eukaryota</taxon>
        <taxon>Metazoa</taxon>
        <taxon>Ecdysozoa</taxon>
        <taxon>Arthropoda</taxon>
        <taxon>Chelicerata</taxon>
        <taxon>Arachnida</taxon>
        <taxon>Araneae</taxon>
        <taxon>Araneomorphae</taxon>
        <taxon>Entelegynae</taxon>
        <taxon>Araneoidea</taxon>
        <taxon>Nephilidae</taxon>
        <taxon>Trichonephila</taxon>
    </lineage>
</organism>
<evidence type="ECO:0000313" key="15">
    <source>
        <dbReference type="Proteomes" id="UP000887116"/>
    </source>
</evidence>
<reference evidence="14" key="1">
    <citation type="submission" date="2020-07" db="EMBL/GenBank/DDBJ databases">
        <title>Multicomponent nature underlies the extraordinary mechanical properties of spider dragline silk.</title>
        <authorList>
            <person name="Kono N."/>
            <person name="Nakamura H."/>
            <person name="Mori M."/>
            <person name="Yoshida Y."/>
            <person name="Ohtoshi R."/>
            <person name="Malay A.D."/>
            <person name="Moran D.A.P."/>
            <person name="Tomita M."/>
            <person name="Numata K."/>
            <person name="Arakawa K."/>
        </authorList>
    </citation>
    <scope>NUCLEOTIDE SEQUENCE</scope>
</reference>
<keyword evidence="4 12" id="KW-0894">Sodium channel</keyword>
<evidence type="ECO:0000256" key="3">
    <source>
        <dbReference type="ARBA" id="ARBA00022448"/>
    </source>
</evidence>
<evidence type="ECO:0000256" key="6">
    <source>
        <dbReference type="ARBA" id="ARBA00022989"/>
    </source>
</evidence>
<accession>A0A8X6HPJ0</accession>
<name>A0A8X6HPJ0_TRICU</name>
<dbReference type="OrthoDB" id="6021021at2759"/>
<keyword evidence="9 13" id="KW-0472">Membrane</keyword>
<keyword evidence="11 12" id="KW-0407">Ion channel</keyword>
<dbReference type="Pfam" id="PF00858">
    <property type="entry name" value="ASC"/>
    <property type="match status" value="1"/>
</dbReference>
<evidence type="ECO:0000256" key="13">
    <source>
        <dbReference type="SAM" id="Phobius"/>
    </source>
</evidence>
<keyword evidence="7" id="KW-0915">Sodium</keyword>
<evidence type="ECO:0000256" key="7">
    <source>
        <dbReference type="ARBA" id="ARBA00023053"/>
    </source>
</evidence>
<gene>
    <name evidence="14" type="ORF">TNCT_632261</name>
</gene>
<dbReference type="GO" id="GO:0005272">
    <property type="term" value="F:sodium channel activity"/>
    <property type="evidence" value="ECO:0007669"/>
    <property type="project" value="UniProtKB-KW"/>
</dbReference>
<comment type="caution">
    <text evidence="14">The sequence shown here is derived from an EMBL/GenBank/DDBJ whole genome shotgun (WGS) entry which is preliminary data.</text>
</comment>
<evidence type="ECO:0000256" key="5">
    <source>
        <dbReference type="ARBA" id="ARBA00022692"/>
    </source>
</evidence>
<dbReference type="EMBL" id="BMAO01028752">
    <property type="protein sequence ID" value="GFR27153.1"/>
    <property type="molecule type" value="Genomic_DNA"/>
</dbReference>
<protein>
    <submittedName>
        <fullName evidence="14">Uncharacterized protein</fullName>
    </submittedName>
</protein>
<keyword evidence="6 13" id="KW-1133">Transmembrane helix</keyword>
<evidence type="ECO:0000256" key="12">
    <source>
        <dbReference type="RuleBase" id="RU000679"/>
    </source>
</evidence>
<dbReference type="Gene3D" id="1.10.287.770">
    <property type="entry name" value="YojJ-like"/>
    <property type="match status" value="1"/>
</dbReference>
<evidence type="ECO:0000256" key="10">
    <source>
        <dbReference type="ARBA" id="ARBA00023201"/>
    </source>
</evidence>
<keyword evidence="3 12" id="KW-0813">Transport</keyword>
<evidence type="ECO:0000256" key="11">
    <source>
        <dbReference type="ARBA" id="ARBA00023303"/>
    </source>
</evidence>
<keyword evidence="5 12" id="KW-0812">Transmembrane</keyword>
<proteinExistence type="inferred from homology"/>
<evidence type="ECO:0000256" key="4">
    <source>
        <dbReference type="ARBA" id="ARBA00022461"/>
    </source>
</evidence>
<evidence type="ECO:0000256" key="8">
    <source>
        <dbReference type="ARBA" id="ARBA00023065"/>
    </source>
</evidence>
<evidence type="ECO:0000256" key="1">
    <source>
        <dbReference type="ARBA" id="ARBA00004141"/>
    </source>
</evidence>
<comment type="similarity">
    <text evidence="2 12">Belongs to the amiloride-sensitive sodium channel (TC 1.A.6) family.</text>
</comment>
<feature type="transmembrane region" description="Helical" evidence="13">
    <location>
        <begin position="93"/>
        <end position="117"/>
    </location>
</feature>
<comment type="subcellular location">
    <subcellularLocation>
        <location evidence="1">Membrane</location>
        <topology evidence="1">Multi-pass membrane protein</topology>
    </subcellularLocation>
</comment>
<evidence type="ECO:0000313" key="14">
    <source>
        <dbReference type="EMBL" id="GFR27153.1"/>
    </source>
</evidence>
<sequence>HFSLLKSPQLSFSKSTRTPWRISSKMCSSVPRSLFFTKAIDLNDPFVSEVVLKRSRKTNINIVFDSEKIFLYEIQPKYNIIEVMSNIGGFLGMWMGVSMIAVMNLFENIVTMFYYCIKKRRSKKKTTVIRIA</sequence>
<dbReference type="AlphaFoldDB" id="A0A8X6HPJ0"/>
<dbReference type="Proteomes" id="UP000887116">
    <property type="component" value="Unassembled WGS sequence"/>
</dbReference>
<evidence type="ECO:0000256" key="9">
    <source>
        <dbReference type="ARBA" id="ARBA00023136"/>
    </source>
</evidence>
<keyword evidence="10 12" id="KW-0739">Sodium transport</keyword>
<dbReference type="InterPro" id="IPR001873">
    <property type="entry name" value="ENaC"/>
</dbReference>
<keyword evidence="8 12" id="KW-0406">Ion transport</keyword>
<evidence type="ECO:0000256" key="2">
    <source>
        <dbReference type="ARBA" id="ARBA00007193"/>
    </source>
</evidence>
<feature type="non-terminal residue" evidence="14">
    <location>
        <position position="1"/>
    </location>
</feature>
<keyword evidence="15" id="KW-1185">Reference proteome</keyword>